<feature type="region of interest" description="Disordered" evidence="1">
    <location>
        <begin position="138"/>
        <end position="186"/>
    </location>
</feature>
<name>A0A914QRW7_9BILA</name>
<keyword evidence="2" id="KW-1185">Reference proteome</keyword>
<dbReference type="AlphaFoldDB" id="A0A914QRW7"/>
<dbReference type="Proteomes" id="UP000887578">
    <property type="component" value="Unplaced"/>
</dbReference>
<organism evidence="2 3">
    <name type="scientific">Panagrolaimus davidi</name>
    <dbReference type="NCBI Taxonomy" id="227884"/>
    <lineage>
        <taxon>Eukaryota</taxon>
        <taxon>Metazoa</taxon>
        <taxon>Ecdysozoa</taxon>
        <taxon>Nematoda</taxon>
        <taxon>Chromadorea</taxon>
        <taxon>Rhabditida</taxon>
        <taxon>Tylenchina</taxon>
        <taxon>Panagrolaimomorpha</taxon>
        <taxon>Panagrolaimoidea</taxon>
        <taxon>Panagrolaimidae</taxon>
        <taxon>Panagrolaimus</taxon>
    </lineage>
</organism>
<dbReference type="WBParaSite" id="PDA_v2.g6478.t1">
    <property type="protein sequence ID" value="PDA_v2.g6478.t1"/>
    <property type="gene ID" value="PDA_v2.g6478"/>
</dbReference>
<accession>A0A914QRW7</accession>
<evidence type="ECO:0000313" key="3">
    <source>
        <dbReference type="WBParaSite" id="PDA_v2.g6478.t1"/>
    </source>
</evidence>
<evidence type="ECO:0000313" key="2">
    <source>
        <dbReference type="Proteomes" id="UP000887578"/>
    </source>
</evidence>
<proteinExistence type="predicted"/>
<evidence type="ECO:0000256" key="1">
    <source>
        <dbReference type="SAM" id="MobiDB-lite"/>
    </source>
</evidence>
<sequence length="186" mass="20376">MSCVTSTFASSIMLQERFFDTVVGEPFNNALSISFFVKRNNEVVPVDIAFIDKFFNLPLNNVLSISSFQTLLAASASSYDPLTSKFLFVMPPVSKLVQLWNCFYQFKDYKEAKFYIHDEDQGKQFMACIDSAAETLPPSPVSDLTPAVSPATNSIQPLSPVDPMPADSSADSMQSLSPAPSSTSQS</sequence>
<protein>
    <submittedName>
        <fullName evidence="3">Uncharacterized protein</fullName>
    </submittedName>
</protein>
<feature type="compositionally biased region" description="Low complexity" evidence="1">
    <location>
        <begin position="172"/>
        <end position="186"/>
    </location>
</feature>
<reference evidence="3" key="1">
    <citation type="submission" date="2022-11" db="UniProtKB">
        <authorList>
            <consortium name="WormBaseParasite"/>
        </authorList>
    </citation>
    <scope>IDENTIFICATION</scope>
</reference>